<dbReference type="OrthoDB" id="4335263at2"/>
<evidence type="ECO:0000313" key="2">
    <source>
        <dbReference type="EMBL" id="TQK97454.1"/>
    </source>
</evidence>
<dbReference type="EMBL" id="VFNX01000001">
    <property type="protein sequence ID" value="TQK97454.1"/>
    <property type="molecule type" value="Genomic_DNA"/>
</dbReference>
<sequence>MKNACRRTTTALLSAAVLALGTAAVHAGTEGRMVQAAHLRIDWPLHGAHDLRAQSAPVAAGRIDWP</sequence>
<gene>
    <name evidence="2" type="ORF">FB563_2420</name>
</gene>
<accession>A0A542UEF8</accession>
<evidence type="ECO:0000313" key="3">
    <source>
        <dbReference type="Proteomes" id="UP000318103"/>
    </source>
</evidence>
<evidence type="ECO:0000256" key="1">
    <source>
        <dbReference type="SAM" id="SignalP"/>
    </source>
</evidence>
<comment type="caution">
    <text evidence="2">The sequence shown here is derived from an EMBL/GenBank/DDBJ whole genome shotgun (WGS) entry which is preliminary data.</text>
</comment>
<protein>
    <submittedName>
        <fullName evidence="2">Uncharacterized protein</fullName>
    </submittedName>
</protein>
<feature type="chain" id="PRO_5021993507" evidence="1">
    <location>
        <begin position="28"/>
        <end position="66"/>
    </location>
</feature>
<feature type="signal peptide" evidence="1">
    <location>
        <begin position="1"/>
        <end position="27"/>
    </location>
</feature>
<keyword evidence="1" id="KW-0732">Signal</keyword>
<keyword evidence="3" id="KW-1185">Reference proteome</keyword>
<dbReference type="RefSeq" id="WP_055709126.1">
    <property type="nucleotide sequence ID" value="NZ_JBPJFI010000001.1"/>
</dbReference>
<proteinExistence type="predicted"/>
<name>A0A542UEF8_9ACTN</name>
<dbReference type="Proteomes" id="UP000318103">
    <property type="component" value="Unassembled WGS sequence"/>
</dbReference>
<dbReference type="AlphaFoldDB" id="A0A542UEF8"/>
<organism evidence="2 3">
    <name type="scientific">Streptomyces puniciscabiei</name>
    <dbReference type="NCBI Taxonomy" id="164348"/>
    <lineage>
        <taxon>Bacteria</taxon>
        <taxon>Bacillati</taxon>
        <taxon>Actinomycetota</taxon>
        <taxon>Actinomycetes</taxon>
        <taxon>Kitasatosporales</taxon>
        <taxon>Streptomycetaceae</taxon>
        <taxon>Streptomyces</taxon>
    </lineage>
</organism>
<reference evidence="2 3" key="1">
    <citation type="submission" date="2019-06" db="EMBL/GenBank/DDBJ databases">
        <title>Sequencing the genomes of 1000 actinobacteria strains.</title>
        <authorList>
            <person name="Klenk H.-P."/>
        </authorList>
    </citation>
    <scope>NUCLEOTIDE SEQUENCE [LARGE SCALE GENOMIC DNA]</scope>
    <source>
        <strain evidence="2 3">DSM 41929</strain>
    </source>
</reference>